<reference evidence="1 2" key="1">
    <citation type="submission" date="2019-07" db="EMBL/GenBank/DDBJ databases">
        <title>Genome sequencing of lignin-degrading bacterial isolates.</title>
        <authorList>
            <person name="Gladden J."/>
        </authorList>
    </citation>
    <scope>NUCLEOTIDE SEQUENCE [LARGE SCALE GENOMIC DNA]</scope>
    <source>
        <strain evidence="1 2">J45</strain>
    </source>
</reference>
<organism evidence="1 2">
    <name type="scientific">Rhodococcus rhodochrous J45</name>
    <dbReference type="NCBI Taxonomy" id="935266"/>
    <lineage>
        <taxon>Bacteria</taxon>
        <taxon>Bacillati</taxon>
        <taxon>Actinomycetota</taxon>
        <taxon>Actinomycetes</taxon>
        <taxon>Mycobacteriales</taxon>
        <taxon>Nocardiaceae</taxon>
        <taxon>Rhodococcus</taxon>
    </lineage>
</organism>
<comment type="caution">
    <text evidence="1">The sequence shown here is derived from an EMBL/GenBank/DDBJ whole genome shotgun (WGS) entry which is preliminary data.</text>
</comment>
<dbReference type="AlphaFoldDB" id="A0A562DMD0"/>
<dbReference type="Proteomes" id="UP000317573">
    <property type="component" value="Unassembled WGS sequence"/>
</dbReference>
<gene>
    <name evidence="1" type="ORF">L618_000400002510</name>
</gene>
<dbReference type="EMBL" id="VLJT01000039">
    <property type="protein sequence ID" value="TWH10770.1"/>
    <property type="molecule type" value="Genomic_DNA"/>
</dbReference>
<proteinExistence type="predicted"/>
<name>A0A562DMD0_RHORH</name>
<protein>
    <submittedName>
        <fullName evidence="1">Uncharacterized protein</fullName>
    </submittedName>
</protein>
<accession>A0A562DMD0</accession>
<evidence type="ECO:0000313" key="1">
    <source>
        <dbReference type="EMBL" id="TWH10770.1"/>
    </source>
</evidence>
<sequence length="88" mass="10709">MRGVFFDDKSGAITWYIDCIYGESDFEKIAHRLTELDFAKALESYFDARDFGDYQLNYYEVRMQRVRRLSDHYDRDHYSYYESLPGYL</sequence>
<evidence type="ECO:0000313" key="2">
    <source>
        <dbReference type="Proteomes" id="UP000317573"/>
    </source>
</evidence>